<name>A0A1X7K4G5_9BACT</name>
<dbReference type="SUPFAM" id="SSF54001">
    <property type="entry name" value="Cysteine proteinases"/>
    <property type="match status" value="1"/>
</dbReference>
<gene>
    <name evidence="2" type="ORF">SAMN05661096_02345</name>
</gene>
<dbReference type="EMBL" id="FXAW01000004">
    <property type="protein sequence ID" value="SMG35482.1"/>
    <property type="molecule type" value="Genomic_DNA"/>
</dbReference>
<accession>A0A1X7K4G5</accession>
<dbReference type="InterPro" id="IPR002931">
    <property type="entry name" value="Transglutaminase-like"/>
</dbReference>
<reference evidence="3" key="1">
    <citation type="submission" date="2017-04" db="EMBL/GenBank/DDBJ databases">
        <authorList>
            <person name="Varghese N."/>
            <person name="Submissions S."/>
        </authorList>
    </citation>
    <scope>NUCLEOTIDE SEQUENCE [LARGE SCALE GENOMIC DNA]</scope>
    <source>
        <strain evidence="3">DSM 4125</strain>
    </source>
</reference>
<dbReference type="Pfam" id="PF01841">
    <property type="entry name" value="Transglut_core"/>
    <property type="match status" value="1"/>
</dbReference>
<dbReference type="AlphaFoldDB" id="A0A1X7K4G5"/>
<organism evidence="2 3">
    <name type="scientific">Marivirga sericea</name>
    <dbReference type="NCBI Taxonomy" id="1028"/>
    <lineage>
        <taxon>Bacteria</taxon>
        <taxon>Pseudomonadati</taxon>
        <taxon>Bacteroidota</taxon>
        <taxon>Cytophagia</taxon>
        <taxon>Cytophagales</taxon>
        <taxon>Marivirgaceae</taxon>
        <taxon>Marivirga</taxon>
    </lineage>
</organism>
<dbReference type="OrthoDB" id="5166556at2"/>
<evidence type="ECO:0000259" key="1">
    <source>
        <dbReference type="Pfam" id="PF01841"/>
    </source>
</evidence>
<dbReference type="Proteomes" id="UP000193804">
    <property type="component" value="Unassembled WGS sequence"/>
</dbReference>
<protein>
    <submittedName>
        <fullName evidence="2">Transglutaminase-like superfamily protein</fullName>
    </submittedName>
</protein>
<proteinExistence type="predicted"/>
<evidence type="ECO:0000313" key="3">
    <source>
        <dbReference type="Proteomes" id="UP000193804"/>
    </source>
</evidence>
<evidence type="ECO:0000313" key="2">
    <source>
        <dbReference type="EMBL" id="SMG35482.1"/>
    </source>
</evidence>
<dbReference type="InterPro" id="IPR038765">
    <property type="entry name" value="Papain-like_cys_pep_sf"/>
</dbReference>
<dbReference type="STRING" id="1028.SAMN05661096_02345"/>
<sequence length="295" mass="33978">MLKISLRILLVLVVAFICFSFYLSPRLGTLIPLGKESRSQAIYDLSFDTIPTNNFNITYSDRSADSFYHELRKKYKLDSIVKGAKTDFDKILTIQGWVQSRWEHDCCNTPKENNALYILEQAEKGERFRCVEYSTVAKQCLASLGFKVRGLGLMTKDISDVQSGGGHVVNEVYIQDIKKWMYFDPQFGVIPTLDGAPLNAVELQYRIKNGLYFDLINPNQTTTKEDYIEWVSPYLYYFTVNLNQGGIGIWDRIVGNKKSLTLYPKGAEQPAYFQKIFRLNTSYYTHSLSDFYPEL</sequence>
<dbReference type="RefSeq" id="WP_085517366.1">
    <property type="nucleotide sequence ID" value="NZ_FXAW01000004.1"/>
</dbReference>
<keyword evidence="3" id="KW-1185">Reference proteome</keyword>
<feature type="domain" description="Transglutaminase-like" evidence="1">
    <location>
        <begin position="78"/>
        <end position="185"/>
    </location>
</feature>
<dbReference type="Gene3D" id="3.10.620.30">
    <property type="match status" value="1"/>
</dbReference>